<gene>
    <name evidence="2" type="ORF">FG385_24990</name>
</gene>
<dbReference type="OrthoDB" id="3812641at2"/>
<keyword evidence="1" id="KW-0472">Membrane</keyword>
<evidence type="ECO:0000313" key="3">
    <source>
        <dbReference type="Proteomes" id="UP000305546"/>
    </source>
</evidence>
<evidence type="ECO:0000313" key="2">
    <source>
        <dbReference type="EMBL" id="TNC22477.1"/>
    </source>
</evidence>
<proteinExistence type="predicted"/>
<sequence>MSTGAVIAIAVGGTVLLAAGFTSMGIWLNRSYQRQEQGVLPRLREESARRGWTFAERDDSVAELYTWQQKEYGGRNPVQPFVGPPKARAARNVITGVHRGRPFVAAGLDAYHNGERASVQWIGVRTPAARPSLSVRRAVPLASKVNNALWGEVRIGHPDFDDKFDVLSEDPRFATAVLSPALAELLLRDPRKFSGFLLFADHIDVFDSVSDHRDPAELVAALDLRCDILDRIPETAWGQDAIR</sequence>
<dbReference type="RefSeq" id="WP_139099231.1">
    <property type="nucleotide sequence ID" value="NZ_VDFW01000026.1"/>
</dbReference>
<name>A0A5C4LTP9_9PSEU</name>
<protein>
    <recommendedName>
        <fullName evidence="4">DUF3137 domain-containing protein</fullName>
    </recommendedName>
</protein>
<evidence type="ECO:0008006" key="4">
    <source>
        <dbReference type="Google" id="ProtNLM"/>
    </source>
</evidence>
<dbReference type="Proteomes" id="UP000305546">
    <property type="component" value="Unassembled WGS sequence"/>
</dbReference>
<keyword evidence="1" id="KW-1133">Transmembrane helix</keyword>
<keyword evidence="1" id="KW-0812">Transmembrane</keyword>
<feature type="transmembrane region" description="Helical" evidence="1">
    <location>
        <begin position="6"/>
        <end position="28"/>
    </location>
</feature>
<reference evidence="2 3" key="1">
    <citation type="submission" date="2019-06" db="EMBL/GenBank/DDBJ databases">
        <title>Amycolatopsis alkalitolerans sp. nov., isolated from Gastrodia elata Blume.</title>
        <authorList>
            <person name="Narsing Rao M.P."/>
            <person name="Li W.J."/>
        </authorList>
    </citation>
    <scope>NUCLEOTIDE SEQUENCE [LARGE SCALE GENOMIC DNA]</scope>
    <source>
        <strain evidence="2 3">SYSUP0005</strain>
    </source>
</reference>
<comment type="caution">
    <text evidence="2">The sequence shown here is derived from an EMBL/GenBank/DDBJ whole genome shotgun (WGS) entry which is preliminary data.</text>
</comment>
<dbReference type="AlphaFoldDB" id="A0A5C4LTP9"/>
<dbReference type="EMBL" id="VDFW01000026">
    <property type="protein sequence ID" value="TNC22477.1"/>
    <property type="molecule type" value="Genomic_DNA"/>
</dbReference>
<organism evidence="2 3">
    <name type="scientific">Amycolatopsis alkalitolerans</name>
    <dbReference type="NCBI Taxonomy" id="2547244"/>
    <lineage>
        <taxon>Bacteria</taxon>
        <taxon>Bacillati</taxon>
        <taxon>Actinomycetota</taxon>
        <taxon>Actinomycetes</taxon>
        <taxon>Pseudonocardiales</taxon>
        <taxon>Pseudonocardiaceae</taxon>
        <taxon>Amycolatopsis</taxon>
    </lineage>
</organism>
<evidence type="ECO:0000256" key="1">
    <source>
        <dbReference type="SAM" id="Phobius"/>
    </source>
</evidence>
<keyword evidence="3" id="KW-1185">Reference proteome</keyword>
<accession>A0A5C4LTP9</accession>